<reference evidence="12 13" key="1">
    <citation type="journal article" date="2015" name="Proc. Natl. Acad. Sci. U.S.A.">
        <title>The resurrection genome of Boea hygrometrica: A blueprint for survival of dehydration.</title>
        <authorList>
            <person name="Xiao L."/>
            <person name="Yang G."/>
            <person name="Zhang L."/>
            <person name="Yang X."/>
            <person name="Zhao S."/>
            <person name="Ji Z."/>
            <person name="Zhou Q."/>
            <person name="Hu M."/>
            <person name="Wang Y."/>
            <person name="Chen M."/>
            <person name="Xu Y."/>
            <person name="Jin H."/>
            <person name="Xiao X."/>
            <person name="Hu G."/>
            <person name="Bao F."/>
            <person name="Hu Y."/>
            <person name="Wan P."/>
            <person name="Li L."/>
            <person name="Deng X."/>
            <person name="Kuang T."/>
            <person name="Xiang C."/>
            <person name="Zhu J.K."/>
            <person name="Oliver M.J."/>
            <person name="He Y."/>
        </authorList>
    </citation>
    <scope>NUCLEOTIDE SEQUENCE [LARGE SCALE GENOMIC DNA]</scope>
    <source>
        <strain evidence="13">cv. XS01</strain>
    </source>
</reference>
<protein>
    <recommendedName>
        <fullName evidence="4 10">Pectate lyase</fullName>
        <ecNumber evidence="4 10">4.2.2.2</ecNumber>
    </recommendedName>
</protein>
<comment type="cofactor">
    <cofactor evidence="10">
        <name>Ca(2+)</name>
        <dbReference type="ChEBI" id="CHEBI:29108"/>
    </cofactor>
    <text evidence="10">Binds 1 Ca(2+) ion. Required for its activity.</text>
</comment>
<dbReference type="GO" id="GO:0046872">
    <property type="term" value="F:metal ion binding"/>
    <property type="evidence" value="ECO:0007669"/>
    <property type="project" value="UniProtKB-KW"/>
</dbReference>
<dbReference type="InterPro" id="IPR011050">
    <property type="entry name" value="Pectin_lyase_fold/virulence"/>
</dbReference>
<dbReference type="SMART" id="SM00656">
    <property type="entry name" value="Amb_all"/>
    <property type="match status" value="1"/>
</dbReference>
<comment type="similarity">
    <text evidence="3 10">Belongs to the polysaccharide lyase 1 family.</text>
</comment>
<gene>
    <name evidence="12" type="ORF">F511_32476</name>
</gene>
<dbReference type="UniPathway" id="UPA00545">
    <property type="reaction ID" value="UER00824"/>
</dbReference>
<dbReference type="GO" id="GO:0045490">
    <property type="term" value="P:pectin catabolic process"/>
    <property type="evidence" value="ECO:0007669"/>
    <property type="project" value="UniProtKB-UniPathway"/>
</dbReference>
<dbReference type="Gene3D" id="2.160.20.10">
    <property type="entry name" value="Single-stranded right-handed beta-helix, Pectin lyase-like"/>
    <property type="match status" value="2"/>
</dbReference>
<evidence type="ECO:0000256" key="7">
    <source>
        <dbReference type="ARBA" id="ARBA00022837"/>
    </source>
</evidence>
<dbReference type="InterPro" id="IPR045032">
    <property type="entry name" value="PEL"/>
</dbReference>
<keyword evidence="13" id="KW-1185">Reference proteome</keyword>
<evidence type="ECO:0000256" key="9">
    <source>
        <dbReference type="ARBA" id="ARBA00023239"/>
    </source>
</evidence>
<dbReference type="EMBL" id="KV010018">
    <property type="protein sequence ID" value="KZV28724.1"/>
    <property type="molecule type" value="Genomic_DNA"/>
</dbReference>
<dbReference type="InterPro" id="IPR012334">
    <property type="entry name" value="Pectin_lyas_fold"/>
</dbReference>
<evidence type="ECO:0000256" key="1">
    <source>
        <dbReference type="ARBA" id="ARBA00000695"/>
    </source>
</evidence>
<dbReference type="PRINTS" id="PR00807">
    <property type="entry name" value="AMBALLERGEN"/>
</dbReference>
<dbReference type="PANTHER" id="PTHR31683">
    <property type="entry name" value="PECTATE LYASE 18-RELATED"/>
    <property type="match status" value="1"/>
</dbReference>
<sequence>MALSNRKILLAVICVVSLVATLPRSTGKIANFDEYLQKRSEESLEDSLKAFNPNPEEVTKEFNELVGRELVSENVTRRHLLQNGCKSTNPIDNCWRCDRNWAKNRKRLAECALGFGRNAVGGKRGRIYVVTDPSDDNMDHPKPGTLRHAIIQPGPLWITFSHHMIIKLKQELIFTSHKTIDGRGAEVHIAYGAGFTIQFALIGLIDVIEGSTAVTISNCKFNHHNDVMLLGAHDSDSKDAIMQVTVAFNKFGIGCIQRMPRCRWGFFHVVNNDYAQWELYAIGGSAHPTIISQGNRFKASKNLYTKEVTKRDYAPKSEWMKWQWRSEGDKFLNGAFFTESGPPIKQIKAPLKRNLINFKPGSYAGRLTRFSGALKCYVGRPC</sequence>
<keyword evidence="9 10" id="KW-0456">Lyase</keyword>
<proteinExistence type="inferred from homology"/>
<dbReference type="InterPro" id="IPR002022">
    <property type="entry name" value="Pec_lyase"/>
</dbReference>
<feature type="chain" id="PRO_5016190773" description="Pectate lyase" evidence="10">
    <location>
        <begin position="22"/>
        <end position="382"/>
    </location>
</feature>
<evidence type="ECO:0000313" key="13">
    <source>
        <dbReference type="Proteomes" id="UP000250235"/>
    </source>
</evidence>
<dbReference type="Proteomes" id="UP000250235">
    <property type="component" value="Unassembled WGS sequence"/>
</dbReference>
<keyword evidence="8" id="KW-0325">Glycoprotein</keyword>
<evidence type="ECO:0000256" key="3">
    <source>
        <dbReference type="ARBA" id="ARBA00010980"/>
    </source>
</evidence>
<evidence type="ECO:0000256" key="8">
    <source>
        <dbReference type="ARBA" id="ARBA00023180"/>
    </source>
</evidence>
<name>A0A2Z7BA98_9LAMI</name>
<dbReference type="GO" id="GO:0030570">
    <property type="term" value="F:pectate lyase activity"/>
    <property type="evidence" value="ECO:0007669"/>
    <property type="project" value="UniProtKB-EC"/>
</dbReference>
<evidence type="ECO:0000313" key="12">
    <source>
        <dbReference type="EMBL" id="KZV28724.1"/>
    </source>
</evidence>
<feature type="domain" description="Pectate lyase" evidence="11">
    <location>
        <begin position="163"/>
        <end position="303"/>
    </location>
</feature>
<evidence type="ECO:0000256" key="5">
    <source>
        <dbReference type="ARBA" id="ARBA00022723"/>
    </source>
</evidence>
<evidence type="ECO:0000259" key="11">
    <source>
        <dbReference type="SMART" id="SM00656"/>
    </source>
</evidence>
<dbReference type="InterPro" id="IPR018082">
    <property type="entry name" value="AmbAllergen"/>
</dbReference>
<feature type="signal peptide" evidence="10">
    <location>
        <begin position="1"/>
        <end position="21"/>
    </location>
</feature>
<comment type="catalytic activity">
    <reaction evidence="1 10">
        <text>Eliminative cleavage of (1-&gt;4)-alpha-D-galacturonan to give oligosaccharides with 4-deoxy-alpha-D-galact-4-enuronosyl groups at their non-reducing ends.</text>
        <dbReference type="EC" id="4.2.2.2"/>
    </reaction>
</comment>
<comment type="pathway">
    <text evidence="2 10">Glycan metabolism; pectin degradation; 2-dehydro-3-deoxy-D-gluconate from pectin: step 2/5.</text>
</comment>
<dbReference type="EC" id="4.2.2.2" evidence="4 10"/>
<dbReference type="InterPro" id="IPR007524">
    <property type="entry name" value="Pec_lyase_N"/>
</dbReference>
<dbReference type="PANTHER" id="PTHR31683:SF184">
    <property type="entry name" value="PECTATE LYASE"/>
    <property type="match status" value="1"/>
</dbReference>
<evidence type="ECO:0000256" key="4">
    <source>
        <dbReference type="ARBA" id="ARBA00012272"/>
    </source>
</evidence>
<dbReference type="Pfam" id="PF00544">
    <property type="entry name" value="Pectate_lyase_4"/>
    <property type="match status" value="1"/>
</dbReference>
<keyword evidence="7 10" id="KW-0106">Calcium</keyword>
<dbReference type="AlphaFoldDB" id="A0A2Z7BA98"/>
<organism evidence="12 13">
    <name type="scientific">Dorcoceras hygrometricum</name>
    <dbReference type="NCBI Taxonomy" id="472368"/>
    <lineage>
        <taxon>Eukaryota</taxon>
        <taxon>Viridiplantae</taxon>
        <taxon>Streptophyta</taxon>
        <taxon>Embryophyta</taxon>
        <taxon>Tracheophyta</taxon>
        <taxon>Spermatophyta</taxon>
        <taxon>Magnoliopsida</taxon>
        <taxon>eudicotyledons</taxon>
        <taxon>Gunneridae</taxon>
        <taxon>Pentapetalae</taxon>
        <taxon>asterids</taxon>
        <taxon>lamiids</taxon>
        <taxon>Lamiales</taxon>
        <taxon>Gesneriaceae</taxon>
        <taxon>Didymocarpoideae</taxon>
        <taxon>Trichosporeae</taxon>
        <taxon>Loxocarpinae</taxon>
        <taxon>Dorcoceras</taxon>
    </lineage>
</organism>
<evidence type="ECO:0000256" key="10">
    <source>
        <dbReference type="RuleBase" id="RU361123"/>
    </source>
</evidence>
<keyword evidence="5 10" id="KW-0479">Metal-binding</keyword>
<keyword evidence="6 10" id="KW-0732">Signal</keyword>
<dbReference type="OrthoDB" id="1637350at2759"/>
<dbReference type="Pfam" id="PF04431">
    <property type="entry name" value="Pec_lyase_N"/>
    <property type="match status" value="1"/>
</dbReference>
<dbReference type="SUPFAM" id="SSF51126">
    <property type="entry name" value="Pectin lyase-like"/>
    <property type="match status" value="1"/>
</dbReference>
<evidence type="ECO:0000256" key="2">
    <source>
        <dbReference type="ARBA" id="ARBA00005220"/>
    </source>
</evidence>
<accession>A0A2Z7BA98</accession>
<evidence type="ECO:0000256" key="6">
    <source>
        <dbReference type="ARBA" id="ARBA00022729"/>
    </source>
</evidence>